<dbReference type="HOGENOM" id="CLU_2441070_0_0_1"/>
<evidence type="ECO:0000313" key="3">
    <source>
        <dbReference type="Proteomes" id="UP000007796"/>
    </source>
</evidence>
<protein>
    <submittedName>
        <fullName evidence="2">Uncharacterized protein</fullName>
    </submittedName>
</protein>
<keyword evidence="3" id="KW-1185">Reference proteome</keyword>
<organism evidence="3">
    <name type="scientific">Grosmannia clavigera (strain kw1407 / UAMH 11150)</name>
    <name type="common">Blue stain fungus</name>
    <name type="synonym">Graphiocladiella clavigera</name>
    <dbReference type="NCBI Taxonomy" id="655863"/>
    <lineage>
        <taxon>Eukaryota</taxon>
        <taxon>Fungi</taxon>
        <taxon>Dikarya</taxon>
        <taxon>Ascomycota</taxon>
        <taxon>Pezizomycotina</taxon>
        <taxon>Sordariomycetes</taxon>
        <taxon>Sordariomycetidae</taxon>
        <taxon>Ophiostomatales</taxon>
        <taxon>Ophiostomataceae</taxon>
        <taxon>Leptographium</taxon>
    </lineage>
</organism>
<proteinExistence type="predicted"/>
<dbReference type="EMBL" id="GL629765">
    <property type="protein sequence ID" value="EFX03986.1"/>
    <property type="molecule type" value="Genomic_DNA"/>
</dbReference>
<sequence length="90" mass="9749">MEGPPGAQLENKSCKRLLTATIRHRRRGHPINKHSYANLHIESAEETSYGKASRRSTASSRGGAARKITAALVFHQLAGEQMKPNDGPGS</sequence>
<feature type="region of interest" description="Disordered" evidence="1">
    <location>
        <begin position="45"/>
        <end position="64"/>
    </location>
</feature>
<evidence type="ECO:0000313" key="2">
    <source>
        <dbReference type="EMBL" id="EFX03986.1"/>
    </source>
</evidence>
<dbReference type="AlphaFoldDB" id="F0XD67"/>
<dbReference type="RefSeq" id="XP_014173468.1">
    <property type="nucleotide sequence ID" value="XM_014317993.1"/>
</dbReference>
<gene>
    <name evidence="2" type="ORF">CMQ_914</name>
</gene>
<name>F0XD67_GROCL</name>
<dbReference type="Proteomes" id="UP000007796">
    <property type="component" value="Unassembled WGS sequence"/>
</dbReference>
<dbReference type="InParanoid" id="F0XD67"/>
<reference evidence="2 3" key="1">
    <citation type="journal article" date="2011" name="Proc. Natl. Acad. Sci. U.S.A.">
        <title>Genome and transcriptome analyses of the mountain pine beetle-fungal symbiont Grosmannia clavigera, a lodgepole pine pathogen.</title>
        <authorList>
            <person name="DiGuistini S."/>
            <person name="Wang Y."/>
            <person name="Liao N.Y."/>
            <person name="Taylor G."/>
            <person name="Tanguay P."/>
            <person name="Feau N."/>
            <person name="Henrissat B."/>
            <person name="Chan S.K."/>
            <person name="Hesse-Orce U."/>
            <person name="Alamouti S.M."/>
            <person name="Tsui C.K.M."/>
            <person name="Docking R.T."/>
            <person name="Levasseur A."/>
            <person name="Haridas S."/>
            <person name="Robertson G."/>
            <person name="Birol I."/>
            <person name="Holt R.A."/>
            <person name="Marra M.A."/>
            <person name="Hamelin R.C."/>
            <person name="Hirst M."/>
            <person name="Jones S.J.M."/>
            <person name="Bohlmann J."/>
            <person name="Breuil C."/>
        </authorList>
    </citation>
    <scope>NUCLEOTIDE SEQUENCE [LARGE SCALE GENOMIC DNA]</scope>
    <source>
        <strain evidence="3">kw1407 / UAMH 11150</strain>
    </source>
</reference>
<feature type="compositionally biased region" description="Low complexity" evidence="1">
    <location>
        <begin position="55"/>
        <end position="64"/>
    </location>
</feature>
<accession>F0XD67</accession>
<evidence type="ECO:0000256" key="1">
    <source>
        <dbReference type="SAM" id="MobiDB-lite"/>
    </source>
</evidence>
<dbReference type="GeneID" id="25982046"/>